<reference evidence="2 5" key="3">
    <citation type="submission" date="2019-09" db="EMBL/GenBank/DDBJ databases">
        <title>Draft genome sequence of various Type strains from the CCUG.</title>
        <authorList>
            <person name="Pineiro-Iglesias B."/>
            <person name="Tunovic T."/>
            <person name="Unosson C."/>
            <person name="Inganas E."/>
            <person name="Ohlen M."/>
            <person name="Cardew S."/>
            <person name="Jensie-Markopoulos S."/>
            <person name="Salva-Serra F."/>
            <person name="Jaen-Luchoro D."/>
            <person name="Karlsson R."/>
            <person name="Svensson-Stadler L."/>
            <person name="Chun J."/>
            <person name="Moore E."/>
        </authorList>
    </citation>
    <scope>NUCLEOTIDE SEQUENCE [LARGE SCALE GENOMIC DNA]</scope>
    <source>
        <strain evidence="2 5">CCUG 6322T</strain>
    </source>
</reference>
<dbReference type="Proteomes" id="UP000322837">
    <property type="component" value="Unassembled WGS sequence"/>
</dbReference>
<sequence length="175" mass="19705">MHQFNELAYRCTYFSLRVINEAYDETMNELSETGSTPLVKILQALKLQKMIHIVGLFSIFEAHLQQGLACRNGFKEAALILEQAGEYALKEDFHNFYLAINALKHGDGTSYKSLISKISTLNFVVESSNTPTFEEGDVSGIFGLVKVDDGFIENCLEIIEKVSKCIKTHRPDFIS</sequence>
<protein>
    <submittedName>
        <fullName evidence="3">Uncharacterized protein</fullName>
    </submittedName>
</protein>
<evidence type="ECO:0000313" key="3">
    <source>
        <dbReference type="EMBL" id="SUG17074.1"/>
    </source>
</evidence>
<evidence type="ECO:0000313" key="2">
    <source>
        <dbReference type="EMBL" id="KAA8663106.1"/>
    </source>
</evidence>
<dbReference type="EMBL" id="AAMGFJ010000048">
    <property type="protein sequence ID" value="EDH0572660.1"/>
    <property type="molecule type" value="Genomic_DNA"/>
</dbReference>
<accession>A0A379SC75</accession>
<evidence type="ECO:0000313" key="1">
    <source>
        <dbReference type="EMBL" id="EDH0572660.1"/>
    </source>
</evidence>
<dbReference type="EMBL" id="UGWZ01000001">
    <property type="protein sequence ID" value="SUG17074.1"/>
    <property type="molecule type" value="Genomic_DNA"/>
</dbReference>
<proteinExistence type="predicted"/>
<reference evidence="3 4" key="1">
    <citation type="submission" date="2018-06" db="EMBL/GenBank/DDBJ databases">
        <authorList>
            <consortium name="Pathogen Informatics"/>
            <person name="Doyle S."/>
        </authorList>
    </citation>
    <scope>NUCLEOTIDE SEQUENCE [LARGE SCALE GENOMIC DNA]</scope>
    <source>
        <strain evidence="3 4">NCTC7295</strain>
    </source>
</reference>
<dbReference type="RefSeq" id="WP_058819998.1">
    <property type="nucleotide sequence ID" value="NZ_CBCSDD010000077.1"/>
</dbReference>
<dbReference type="EMBL" id="VXJW01000007">
    <property type="protein sequence ID" value="KAA8663106.1"/>
    <property type="molecule type" value="Genomic_DNA"/>
</dbReference>
<organism evidence="3 4">
    <name type="scientific">Salmonella enterica subsp. arizonae</name>
    <dbReference type="NCBI Taxonomy" id="59203"/>
    <lineage>
        <taxon>Bacteria</taxon>
        <taxon>Pseudomonadati</taxon>
        <taxon>Pseudomonadota</taxon>
        <taxon>Gammaproteobacteria</taxon>
        <taxon>Enterobacterales</taxon>
        <taxon>Enterobacteriaceae</taxon>
        <taxon>Salmonella</taxon>
    </lineage>
</organism>
<name>A0A379SC75_SALER</name>
<gene>
    <name evidence="1" type="ORF">AHX45_21760</name>
    <name evidence="2" type="ORF">F4V61_15405</name>
    <name evidence="3" type="ORF">NCTC7295_04814</name>
</gene>
<reference evidence="1" key="2">
    <citation type="submission" date="2018-07" db="EMBL/GenBank/DDBJ databases">
        <authorList>
            <consortium name="GenomeTrakr network: Whole genome sequencing for foodborne pathogen traceback"/>
        </authorList>
    </citation>
    <scope>NUCLEOTIDE SEQUENCE</scope>
    <source>
        <strain evidence="1">FDA00001204</strain>
    </source>
</reference>
<evidence type="ECO:0000313" key="4">
    <source>
        <dbReference type="Proteomes" id="UP000254124"/>
    </source>
</evidence>
<dbReference type="Proteomes" id="UP000254124">
    <property type="component" value="Unassembled WGS sequence"/>
</dbReference>
<dbReference type="AlphaFoldDB" id="A0A379SC75"/>
<evidence type="ECO:0000313" key="5">
    <source>
        <dbReference type="Proteomes" id="UP000322837"/>
    </source>
</evidence>